<dbReference type="Proteomes" id="UP000237105">
    <property type="component" value="Unassembled WGS sequence"/>
</dbReference>
<comment type="caution">
    <text evidence="2">The sequence shown here is derived from an EMBL/GenBank/DDBJ whole genome shotgun (WGS) entry which is preliminary data.</text>
</comment>
<evidence type="ECO:0000256" key="1">
    <source>
        <dbReference type="SAM" id="Phobius"/>
    </source>
</evidence>
<proteinExistence type="predicted"/>
<evidence type="ECO:0000313" key="3">
    <source>
        <dbReference type="Proteomes" id="UP000237105"/>
    </source>
</evidence>
<dbReference type="EMBL" id="JXTB01000006">
    <property type="protein sequence ID" value="PON79068.1"/>
    <property type="molecule type" value="Genomic_DNA"/>
</dbReference>
<organism evidence="2 3">
    <name type="scientific">Parasponia andersonii</name>
    <name type="common">Sponia andersonii</name>
    <dbReference type="NCBI Taxonomy" id="3476"/>
    <lineage>
        <taxon>Eukaryota</taxon>
        <taxon>Viridiplantae</taxon>
        <taxon>Streptophyta</taxon>
        <taxon>Embryophyta</taxon>
        <taxon>Tracheophyta</taxon>
        <taxon>Spermatophyta</taxon>
        <taxon>Magnoliopsida</taxon>
        <taxon>eudicotyledons</taxon>
        <taxon>Gunneridae</taxon>
        <taxon>Pentapetalae</taxon>
        <taxon>rosids</taxon>
        <taxon>fabids</taxon>
        <taxon>Rosales</taxon>
        <taxon>Cannabaceae</taxon>
        <taxon>Parasponia</taxon>
    </lineage>
</organism>
<gene>
    <name evidence="2" type="ORF">PanWU01x14_015690</name>
</gene>
<name>A0A2P5E0L8_PARAD</name>
<sequence length="104" mass="11682">MRRNKNHIGASLTSILTIGLGFSAFRIAMTGFFAKKGFILNIHVVFDLMGQEMSWAKNENLALMALCKEGILEGSDRGFRFVLFVTAKHIRVWESKSSKIPFVS</sequence>
<keyword evidence="1" id="KW-0812">Transmembrane</keyword>
<feature type="transmembrane region" description="Helical" evidence="1">
    <location>
        <begin position="12"/>
        <end position="34"/>
    </location>
</feature>
<evidence type="ECO:0000313" key="2">
    <source>
        <dbReference type="EMBL" id="PON79068.1"/>
    </source>
</evidence>
<keyword evidence="1" id="KW-0472">Membrane</keyword>
<reference evidence="3" key="1">
    <citation type="submission" date="2016-06" db="EMBL/GenBank/DDBJ databases">
        <title>Parallel loss of symbiosis genes in relatives of nitrogen-fixing non-legume Parasponia.</title>
        <authorList>
            <person name="Van Velzen R."/>
            <person name="Holmer R."/>
            <person name="Bu F."/>
            <person name="Rutten L."/>
            <person name="Van Zeijl A."/>
            <person name="Liu W."/>
            <person name="Santuari L."/>
            <person name="Cao Q."/>
            <person name="Sharma T."/>
            <person name="Shen D."/>
            <person name="Roswanjaya Y."/>
            <person name="Wardhani T."/>
            <person name="Kalhor M.S."/>
            <person name="Jansen J."/>
            <person name="Van den Hoogen J."/>
            <person name="Gungor B."/>
            <person name="Hartog M."/>
            <person name="Hontelez J."/>
            <person name="Verver J."/>
            <person name="Yang W.-C."/>
            <person name="Schijlen E."/>
            <person name="Repin R."/>
            <person name="Schilthuizen M."/>
            <person name="Schranz E."/>
            <person name="Heidstra R."/>
            <person name="Miyata K."/>
            <person name="Fedorova E."/>
            <person name="Kohlen W."/>
            <person name="Bisseling T."/>
            <person name="Smit S."/>
            <person name="Geurts R."/>
        </authorList>
    </citation>
    <scope>NUCLEOTIDE SEQUENCE [LARGE SCALE GENOMIC DNA]</scope>
    <source>
        <strain evidence="3">cv. WU1-14</strain>
    </source>
</reference>
<protein>
    <submittedName>
        <fullName evidence="2">Uncharacterized protein</fullName>
    </submittedName>
</protein>
<keyword evidence="1" id="KW-1133">Transmembrane helix</keyword>
<accession>A0A2P5E0L8</accession>
<keyword evidence="3" id="KW-1185">Reference proteome</keyword>
<dbReference type="AlphaFoldDB" id="A0A2P5E0L8"/>